<dbReference type="RefSeq" id="WP_019600514.1">
    <property type="nucleotide sequence ID" value="NZ_FNQC01000026.1"/>
</dbReference>
<name>A0A1H3U2Q1_9BACT</name>
<keyword evidence="3" id="KW-1185">Reference proteome</keyword>
<feature type="signal peptide" evidence="1">
    <location>
        <begin position="1"/>
        <end position="29"/>
    </location>
</feature>
<protein>
    <recommendedName>
        <fullName evidence="4">Glycosyl hydrolase-like 10 domain-containing protein</fullName>
    </recommendedName>
</protein>
<evidence type="ECO:0000313" key="3">
    <source>
        <dbReference type="Proteomes" id="UP000199663"/>
    </source>
</evidence>
<organism evidence="2 3">
    <name type="scientific">Rhodonellum ikkaensis</name>
    <dbReference type="NCBI Taxonomy" id="336829"/>
    <lineage>
        <taxon>Bacteria</taxon>
        <taxon>Pseudomonadati</taxon>
        <taxon>Bacteroidota</taxon>
        <taxon>Cytophagia</taxon>
        <taxon>Cytophagales</taxon>
        <taxon>Cytophagaceae</taxon>
        <taxon>Rhodonellum</taxon>
    </lineage>
</organism>
<dbReference type="PROSITE" id="PS51257">
    <property type="entry name" value="PROKAR_LIPOPROTEIN"/>
    <property type="match status" value="1"/>
</dbReference>
<dbReference type="Proteomes" id="UP000199663">
    <property type="component" value="Unassembled WGS sequence"/>
</dbReference>
<gene>
    <name evidence="2" type="ORF">SAMN05444412_12628</name>
</gene>
<accession>A0A1H3U2Q1</accession>
<proteinExistence type="predicted"/>
<reference evidence="2 3" key="1">
    <citation type="submission" date="2016-10" db="EMBL/GenBank/DDBJ databases">
        <authorList>
            <person name="Varghese N."/>
            <person name="Submissions S."/>
        </authorList>
    </citation>
    <scope>NUCLEOTIDE SEQUENCE [LARGE SCALE GENOMIC DNA]</scope>
    <source>
        <strain evidence="2 3">DSM 17997</strain>
    </source>
</reference>
<sequence>MKYFLRNFISKANFSKGMLLLLLSPLVFYACGTAPESKGDQIIFTKGVYGNPGTLLEAGYRFDSLGINAVFVRSGALNPDFYASASAQNAKVYVEFATLNGQNYLKNHPEAWPINEKGEKAPAADWFLGICPTNVAFKEFRSTELKSILQEYQVDGVFLDYVHLHAQFETAAPILPETCFCDHCTGLFGDHIGTDIPGRKIADRATWILTNTDNEWRAWRNSILNGWVEDLGSIVKEYQPEAKLGVFHCAWFPEDYDQALYRTLGIDLAGLAERADVLSPMLFHKMSDRPTEWVGEYVGWLDKFTEAGKIGSPLIWPIVQAHNHPGVVSPEEFRDVMELGSRSPATGIMMFSDQSLLEDPRKILVMKELFLMKEE</sequence>
<feature type="chain" id="PRO_5046724791" description="Glycosyl hydrolase-like 10 domain-containing protein" evidence="1">
    <location>
        <begin position="30"/>
        <end position="375"/>
    </location>
</feature>
<keyword evidence="1" id="KW-0732">Signal</keyword>
<dbReference type="Gene3D" id="3.20.20.80">
    <property type="entry name" value="Glycosidases"/>
    <property type="match status" value="1"/>
</dbReference>
<evidence type="ECO:0000256" key="1">
    <source>
        <dbReference type="SAM" id="SignalP"/>
    </source>
</evidence>
<evidence type="ECO:0000313" key="2">
    <source>
        <dbReference type="EMBL" id="SDZ56750.1"/>
    </source>
</evidence>
<dbReference type="EMBL" id="FNQC01000026">
    <property type="protein sequence ID" value="SDZ56750.1"/>
    <property type="molecule type" value="Genomic_DNA"/>
</dbReference>
<evidence type="ECO:0008006" key="4">
    <source>
        <dbReference type="Google" id="ProtNLM"/>
    </source>
</evidence>
<comment type="caution">
    <text evidence="2">The sequence shown here is derived from an EMBL/GenBank/DDBJ whole genome shotgun (WGS) entry which is preliminary data.</text>
</comment>